<dbReference type="SUPFAM" id="SSF158472">
    <property type="entry name" value="HAMP domain-like"/>
    <property type="match status" value="1"/>
</dbReference>
<dbReference type="CDD" id="cd06225">
    <property type="entry name" value="HAMP"/>
    <property type="match status" value="1"/>
</dbReference>
<dbReference type="SMART" id="SM00388">
    <property type="entry name" value="HisKA"/>
    <property type="match status" value="1"/>
</dbReference>
<proteinExistence type="predicted"/>
<evidence type="ECO:0000259" key="8">
    <source>
        <dbReference type="PROSITE" id="PS50109"/>
    </source>
</evidence>
<feature type="domain" description="HAMP" evidence="9">
    <location>
        <begin position="187"/>
        <end position="239"/>
    </location>
</feature>
<evidence type="ECO:0000313" key="11">
    <source>
        <dbReference type="Proteomes" id="UP000306416"/>
    </source>
</evidence>
<dbReference type="CDD" id="cd00082">
    <property type="entry name" value="HisKA"/>
    <property type="match status" value="1"/>
</dbReference>
<dbReference type="Gene3D" id="6.10.340.10">
    <property type="match status" value="1"/>
</dbReference>
<dbReference type="Pfam" id="PF00672">
    <property type="entry name" value="HAMP"/>
    <property type="match status" value="1"/>
</dbReference>
<evidence type="ECO:0000256" key="7">
    <source>
        <dbReference type="SAM" id="Phobius"/>
    </source>
</evidence>
<dbReference type="InterPro" id="IPR036097">
    <property type="entry name" value="HisK_dim/P_sf"/>
</dbReference>
<comment type="subcellular location">
    <subcellularLocation>
        <location evidence="2">Membrane</location>
    </subcellularLocation>
</comment>
<dbReference type="RefSeq" id="WP_135871902.1">
    <property type="nucleotide sequence ID" value="NZ_SRSC01000004.1"/>
</dbReference>
<keyword evidence="6 10" id="KW-0418">Kinase</keyword>
<dbReference type="PANTHER" id="PTHR43065">
    <property type="entry name" value="SENSOR HISTIDINE KINASE"/>
    <property type="match status" value="1"/>
</dbReference>
<dbReference type="PRINTS" id="PR00344">
    <property type="entry name" value="BCTRLSENSOR"/>
</dbReference>
<evidence type="ECO:0000259" key="9">
    <source>
        <dbReference type="PROSITE" id="PS50885"/>
    </source>
</evidence>
<evidence type="ECO:0000256" key="6">
    <source>
        <dbReference type="ARBA" id="ARBA00022777"/>
    </source>
</evidence>
<dbReference type="SMART" id="SM00387">
    <property type="entry name" value="HATPase_c"/>
    <property type="match status" value="1"/>
</dbReference>
<evidence type="ECO:0000313" key="10">
    <source>
        <dbReference type="EMBL" id="TGU70667.1"/>
    </source>
</evidence>
<feature type="domain" description="Histidine kinase" evidence="8">
    <location>
        <begin position="277"/>
        <end position="486"/>
    </location>
</feature>
<accession>A0A4S1CBF8</accession>
<dbReference type="InterPro" id="IPR003594">
    <property type="entry name" value="HATPase_dom"/>
</dbReference>
<keyword evidence="5" id="KW-0808">Transferase</keyword>
<keyword evidence="11" id="KW-1185">Reference proteome</keyword>
<gene>
    <name evidence="10" type="ORF">E4633_16830</name>
</gene>
<dbReference type="PANTHER" id="PTHR43065:SF42">
    <property type="entry name" value="TWO-COMPONENT SENSOR PPRA"/>
    <property type="match status" value="1"/>
</dbReference>
<dbReference type="SMART" id="SM00304">
    <property type="entry name" value="HAMP"/>
    <property type="match status" value="1"/>
</dbReference>
<name>A0A4S1CBF8_9BACT</name>
<dbReference type="EMBL" id="SRSC01000004">
    <property type="protein sequence ID" value="TGU70667.1"/>
    <property type="molecule type" value="Genomic_DNA"/>
</dbReference>
<dbReference type="Gene3D" id="3.30.565.10">
    <property type="entry name" value="Histidine kinase-like ATPase, C-terminal domain"/>
    <property type="match status" value="1"/>
</dbReference>
<dbReference type="Gene3D" id="1.10.287.130">
    <property type="match status" value="1"/>
</dbReference>
<evidence type="ECO:0000256" key="1">
    <source>
        <dbReference type="ARBA" id="ARBA00000085"/>
    </source>
</evidence>
<dbReference type="InterPro" id="IPR003660">
    <property type="entry name" value="HAMP_dom"/>
</dbReference>
<sequence>MKPLRFSLTFYILSAVSLLLVLAWLLLSLISFKTAEKDLLTQKGEDTRLLLGAIVSVLPRPLAPPDPESPVARYLAQLRQDGSFEGLLVVDDTVRPLYAYPAGSAVDDSLLSVLNNGRPLFQISADHATCRSYSAIVEQGKVIGAARLTLSLRPAQERLLSSRRLFLAYFALDFLLLLVLGSYLLSRTVVSPFKKLLQATRRITAGDLGVSVNVAGSAEVAELSEAFNSMLVALREKRVEVEEKVAALTWANKELVEARSEAVRSEKMASVGLLAAGMAHEIGTPLAAIMGYSAILTEDLAADPEKTDYLRRIIEESQRIDRIVRGLLDYARPKDAQREEVVVRTLLEKVVQLLSPQGVLKHLEVSIEVEADLPLIFADPYQLEQLLINLIMNARDAMPRGGKLWLKGSSRGADVVVEVIDSGHGMPPEHIGKVFDPFFTTKEPGKGTGLGLAIAARIAESCGGKLEAQSEQGKGSRFILTLPAKAERKG</sequence>
<keyword evidence="7" id="KW-0812">Transmembrane</keyword>
<keyword evidence="4" id="KW-0597">Phosphoprotein</keyword>
<dbReference type="PROSITE" id="PS50109">
    <property type="entry name" value="HIS_KIN"/>
    <property type="match status" value="1"/>
</dbReference>
<keyword evidence="7" id="KW-0472">Membrane</keyword>
<organism evidence="10 11">
    <name type="scientific">Geomonas terrae</name>
    <dbReference type="NCBI Taxonomy" id="2562681"/>
    <lineage>
        <taxon>Bacteria</taxon>
        <taxon>Pseudomonadati</taxon>
        <taxon>Thermodesulfobacteriota</taxon>
        <taxon>Desulfuromonadia</taxon>
        <taxon>Geobacterales</taxon>
        <taxon>Geobacteraceae</taxon>
        <taxon>Geomonas</taxon>
    </lineage>
</organism>
<feature type="transmembrane region" description="Helical" evidence="7">
    <location>
        <begin position="6"/>
        <end position="27"/>
    </location>
</feature>
<protein>
    <recommendedName>
        <fullName evidence="3">histidine kinase</fullName>
        <ecNumber evidence="3">2.7.13.3</ecNumber>
    </recommendedName>
</protein>
<dbReference type="InterPro" id="IPR004358">
    <property type="entry name" value="Sig_transdc_His_kin-like_C"/>
</dbReference>
<dbReference type="EC" id="2.7.13.3" evidence="3"/>
<dbReference type="PROSITE" id="PS50885">
    <property type="entry name" value="HAMP"/>
    <property type="match status" value="1"/>
</dbReference>
<comment type="caution">
    <text evidence="10">The sequence shown here is derived from an EMBL/GenBank/DDBJ whole genome shotgun (WGS) entry which is preliminary data.</text>
</comment>
<evidence type="ECO:0000256" key="3">
    <source>
        <dbReference type="ARBA" id="ARBA00012438"/>
    </source>
</evidence>
<dbReference type="SUPFAM" id="SSF55874">
    <property type="entry name" value="ATPase domain of HSP90 chaperone/DNA topoisomerase II/histidine kinase"/>
    <property type="match status" value="1"/>
</dbReference>
<dbReference type="InterPro" id="IPR005467">
    <property type="entry name" value="His_kinase_dom"/>
</dbReference>
<dbReference type="InterPro" id="IPR003661">
    <property type="entry name" value="HisK_dim/P_dom"/>
</dbReference>
<evidence type="ECO:0000256" key="5">
    <source>
        <dbReference type="ARBA" id="ARBA00022679"/>
    </source>
</evidence>
<dbReference type="Pfam" id="PF02518">
    <property type="entry name" value="HATPase_c"/>
    <property type="match status" value="1"/>
</dbReference>
<reference evidence="10 11" key="1">
    <citation type="submission" date="2019-04" db="EMBL/GenBank/DDBJ databases">
        <title>Geobacter oryzae sp. nov., ferric-reducing bacteria isolated from paddy soil.</title>
        <authorList>
            <person name="Xu Z."/>
            <person name="Masuda Y."/>
            <person name="Itoh H."/>
            <person name="Senoo K."/>
        </authorList>
    </citation>
    <scope>NUCLEOTIDE SEQUENCE [LARGE SCALE GENOMIC DNA]</scope>
    <source>
        <strain evidence="10 11">Red111</strain>
    </source>
</reference>
<feature type="transmembrane region" description="Helical" evidence="7">
    <location>
        <begin position="166"/>
        <end position="185"/>
    </location>
</feature>
<keyword evidence="7" id="KW-1133">Transmembrane helix</keyword>
<evidence type="ECO:0000256" key="4">
    <source>
        <dbReference type="ARBA" id="ARBA00022553"/>
    </source>
</evidence>
<dbReference type="GO" id="GO:0000155">
    <property type="term" value="F:phosphorelay sensor kinase activity"/>
    <property type="evidence" value="ECO:0007669"/>
    <property type="project" value="InterPro"/>
</dbReference>
<dbReference type="Pfam" id="PF00512">
    <property type="entry name" value="HisKA"/>
    <property type="match status" value="1"/>
</dbReference>
<dbReference type="InterPro" id="IPR036890">
    <property type="entry name" value="HATPase_C_sf"/>
</dbReference>
<dbReference type="SUPFAM" id="SSF47384">
    <property type="entry name" value="Homodimeric domain of signal transducing histidine kinase"/>
    <property type="match status" value="1"/>
</dbReference>
<dbReference type="AlphaFoldDB" id="A0A4S1CBF8"/>
<dbReference type="GO" id="GO:0016020">
    <property type="term" value="C:membrane"/>
    <property type="evidence" value="ECO:0007669"/>
    <property type="project" value="UniProtKB-SubCell"/>
</dbReference>
<comment type="catalytic activity">
    <reaction evidence="1">
        <text>ATP + protein L-histidine = ADP + protein N-phospho-L-histidine.</text>
        <dbReference type="EC" id="2.7.13.3"/>
    </reaction>
</comment>
<dbReference type="Proteomes" id="UP000306416">
    <property type="component" value="Unassembled WGS sequence"/>
</dbReference>
<evidence type="ECO:0000256" key="2">
    <source>
        <dbReference type="ARBA" id="ARBA00004370"/>
    </source>
</evidence>